<organism evidence="2">
    <name type="scientific">Arabidopsis lyrata subsp. lyrata</name>
    <name type="common">Lyre-leaved rock-cress</name>
    <dbReference type="NCBI Taxonomy" id="81972"/>
    <lineage>
        <taxon>Eukaryota</taxon>
        <taxon>Viridiplantae</taxon>
        <taxon>Streptophyta</taxon>
        <taxon>Embryophyta</taxon>
        <taxon>Tracheophyta</taxon>
        <taxon>Spermatophyta</taxon>
        <taxon>Magnoliopsida</taxon>
        <taxon>eudicotyledons</taxon>
        <taxon>Gunneridae</taxon>
        <taxon>Pentapetalae</taxon>
        <taxon>rosids</taxon>
        <taxon>malvids</taxon>
        <taxon>Brassicales</taxon>
        <taxon>Brassicaceae</taxon>
        <taxon>Camelineae</taxon>
        <taxon>Arabidopsis</taxon>
    </lineage>
</organism>
<reference evidence="2" key="1">
    <citation type="journal article" date="2011" name="Nat. Genet.">
        <title>The Arabidopsis lyrata genome sequence and the basis of rapid genome size change.</title>
        <authorList>
            <person name="Hu T.T."/>
            <person name="Pattyn P."/>
            <person name="Bakker E.G."/>
            <person name="Cao J."/>
            <person name="Cheng J.-F."/>
            <person name="Clark R.M."/>
            <person name="Fahlgren N."/>
            <person name="Fawcett J.A."/>
            <person name="Grimwood J."/>
            <person name="Gundlach H."/>
            <person name="Haberer G."/>
            <person name="Hollister J.D."/>
            <person name="Ossowski S."/>
            <person name="Ottilar R.P."/>
            <person name="Salamov A.A."/>
            <person name="Schneeberger K."/>
            <person name="Spannagl M."/>
            <person name="Wang X."/>
            <person name="Yang L."/>
            <person name="Nasrallah M.E."/>
            <person name="Bergelson J."/>
            <person name="Carrington J.C."/>
            <person name="Gaut B.S."/>
            <person name="Schmutz J."/>
            <person name="Mayer K.F.X."/>
            <person name="Van de Peer Y."/>
            <person name="Grigoriev I.V."/>
            <person name="Nordborg M."/>
            <person name="Weigel D."/>
            <person name="Guo Y.-L."/>
        </authorList>
    </citation>
    <scope>NUCLEOTIDE SEQUENCE [LARGE SCALE GENOMIC DNA]</scope>
    <source>
        <strain evidence="2">cv. MN47</strain>
    </source>
</reference>
<dbReference type="EMBL" id="GL348719">
    <property type="protein sequence ID" value="EFH46280.1"/>
    <property type="molecule type" value="Genomic_DNA"/>
</dbReference>
<evidence type="ECO:0000313" key="2">
    <source>
        <dbReference type="Proteomes" id="UP000008694"/>
    </source>
</evidence>
<evidence type="ECO:0000313" key="1">
    <source>
        <dbReference type="EMBL" id="EFH46280.1"/>
    </source>
</evidence>
<sequence length="171" mass="19347">MESKKKQLYENLRDLKNAVQVRMDNKTTTAAELDASAEKLLKNNQCILDHSQPREANEPLVVTCGEAECKGASNPFFPKLIDCCMKFLLQKHNFALHFRSFIHRLIWLKALDFDSSSAVSDMGFAESETGSSTRVLGKSASWIFIFFREGQEVEVCGVFFILTERSVTQVT</sequence>
<protein>
    <submittedName>
        <fullName evidence="1">Predicted protein</fullName>
    </submittedName>
</protein>
<proteinExistence type="predicted"/>
<dbReference type="HOGENOM" id="CLU_1565007_0_0_1"/>
<keyword evidence="2" id="KW-1185">Reference proteome</keyword>
<accession>D7M9E5</accession>
<dbReference type="Proteomes" id="UP000008694">
    <property type="component" value="Unassembled WGS sequence"/>
</dbReference>
<name>D7M9E5_ARALL</name>
<gene>
    <name evidence="1" type="ORF">ARALYDRAFT_658234</name>
</gene>
<dbReference type="AlphaFoldDB" id="D7M9E5"/>
<dbReference type="Gramene" id="Al_scaffold_0007_2289">
    <property type="protein sequence ID" value="Al_scaffold_0007_2289"/>
    <property type="gene ID" value="Al_scaffold_0007_2289"/>
</dbReference>